<dbReference type="OrthoDB" id="6431331at2759"/>
<dbReference type="EMBL" id="ML977151">
    <property type="protein sequence ID" value="KAF1987638.1"/>
    <property type="molecule type" value="Genomic_DNA"/>
</dbReference>
<keyword evidence="2" id="KW-0812">Transmembrane</keyword>
<dbReference type="InterPro" id="IPR029058">
    <property type="entry name" value="AB_hydrolase_fold"/>
</dbReference>
<dbReference type="AlphaFoldDB" id="A0A6G1H3U7"/>
<dbReference type="Gene3D" id="3.40.50.1820">
    <property type="entry name" value="alpha/beta hydrolase"/>
    <property type="match status" value="1"/>
</dbReference>
<dbReference type="SUPFAM" id="SSF53474">
    <property type="entry name" value="alpha/beta-Hydrolases"/>
    <property type="match status" value="1"/>
</dbReference>
<evidence type="ECO:0000256" key="1">
    <source>
        <dbReference type="SAM" id="MobiDB-lite"/>
    </source>
</evidence>
<sequence>MIGTSLPEYIFIRICIIGLSLITPVSVTYCILHLISFIFFRTGVLKPSFLPDAPCPVEIWFAAETCFYLLFFLPYSSYLQRPAVHPTLGSRAERKELFEKCHETIPNPERYIRGWFKGAPLEEIGRDQVIIFFGWAFLGKDTFDDEESEELEEYVSGLESLIGRPFHPGNGKAKSIRLTLDPVPLQYRSLLWYCTVGVVDLSIFVRLPLSGFRFYRTSLLSTLHHLPLRPQALLTRHHSPARHVTYWHRPHTSKTHRPIVFLHGIGIGLHPYIPLLASINASVKGLAGDDGQPTDGQIGILAVEILPISSRLTHSALSRQQFVQEMTLILEKHEYLKDAGFVLVSHSYGTILSTHLIHSPIRSHIRGILLVDPVTFLLHMPDVAFNFTARVPKSANHHQLMYFAGRDVGVAHTLARRFFWAENVLWREEVGGNEGIMTTVSLGGKDIIVDAECVGRYLAGLDGSSEGEGDGSKNNKGEGDGNTNEVNGWKNKEWTGKGLEILWSENCDHAQVLERERKRRPLVRAMRRYSRIE</sequence>
<reference evidence="3" key="1">
    <citation type="journal article" date="2020" name="Stud. Mycol.">
        <title>101 Dothideomycetes genomes: a test case for predicting lifestyles and emergence of pathogens.</title>
        <authorList>
            <person name="Haridas S."/>
            <person name="Albert R."/>
            <person name="Binder M."/>
            <person name="Bloem J."/>
            <person name="Labutti K."/>
            <person name="Salamov A."/>
            <person name="Andreopoulos B."/>
            <person name="Baker S."/>
            <person name="Barry K."/>
            <person name="Bills G."/>
            <person name="Bluhm B."/>
            <person name="Cannon C."/>
            <person name="Castanera R."/>
            <person name="Culley D."/>
            <person name="Daum C."/>
            <person name="Ezra D."/>
            <person name="Gonzalez J."/>
            <person name="Henrissat B."/>
            <person name="Kuo A."/>
            <person name="Liang C."/>
            <person name="Lipzen A."/>
            <person name="Lutzoni F."/>
            <person name="Magnuson J."/>
            <person name="Mondo S."/>
            <person name="Nolan M."/>
            <person name="Ohm R."/>
            <person name="Pangilinan J."/>
            <person name="Park H.-J."/>
            <person name="Ramirez L."/>
            <person name="Alfaro M."/>
            <person name="Sun H."/>
            <person name="Tritt A."/>
            <person name="Yoshinaga Y."/>
            <person name="Zwiers L.-H."/>
            <person name="Turgeon B."/>
            <person name="Goodwin S."/>
            <person name="Spatafora J."/>
            <person name="Crous P."/>
            <person name="Grigoriev I."/>
        </authorList>
    </citation>
    <scope>NUCLEOTIDE SEQUENCE</scope>
    <source>
        <strain evidence="3">CBS 113979</strain>
    </source>
</reference>
<evidence type="ECO:0000256" key="2">
    <source>
        <dbReference type="SAM" id="Phobius"/>
    </source>
</evidence>
<evidence type="ECO:0000313" key="4">
    <source>
        <dbReference type="Proteomes" id="UP000800041"/>
    </source>
</evidence>
<feature type="transmembrane region" description="Helical" evidence="2">
    <location>
        <begin position="12"/>
        <end position="39"/>
    </location>
</feature>
<keyword evidence="2" id="KW-1133">Transmembrane helix</keyword>
<name>A0A6G1H3U7_9PEZI</name>
<keyword evidence="4" id="KW-1185">Reference proteome</keyword>
<feature type="compositionally biased region" description="Basic and acidic residues" evidence="1">
    <location>
        <begin position="470"/>
        <end position="479"/>
    </location>
</feature>
<accession>A0A6G1H3U7</accession>
<dbReference type="PANTHER" id="PTHR37471">
    <property type="entry name" value="UNNAMED PRODUCT"/>
    <property type="match status" value="1"/>
</dbReference>
<feature type="region of interest" description="Disordered" evidence="1">
    <location>
        <begin position="464"/>
        <end position="489"/>
    </location>
</feature>
<dbReference type="PANTHER" id="PTHR37471:SF1">
    <property type="entry name" value="AB HYDROLASE-1 DOMAIN-CONTAINING PROTEIN"/>
    <property type="match status" value="1"/>
</dbReference>
<dbReference type="Proteomes" id="UP000800041">
    <property type="component" value="Unassembled WGS sequence"/>
</dbReference>
<keyword evidence="2" id="KW-0472">Membrane</keyword>
<evidence type="ECO:0008006" key="5">
    <source>
        <dbReference type="Google" id="ProtNLM"/>
    </source>
</evidence>
<proteinExistence type="predicted"/>
<protein>
    <recommendedName>
        <fullName evidence="5">AB hydrolase-1 domain-containing protein</fullName>
    </recommendedName>
</protein>
<evidence type="ECO:0000313" key="3">
    <source>
        <dbReference type="EMBL" id="KAF1987638.1"/>
    </source>
</evidence>
<gene>
    <name evidence="3" type="ORF">K402DRAFT_392447</name>
</gene>
<organism evidence="3 4">
    <name type="scientific">Aulographum hederae CBS 113979</name>
    <dbReference type="NCBI Taxonomy" id="1176131"/>
    <lineage>
        <taxon>Eukaryota</taxon>
        <taxon>Fungi</taxon>
        <taxon>Dikarya</taxon>
        <taxon>Ascomycota</taxon>
        <taxon>Pezizomycotina</taxon>
        <taxon>Dothideomycetes</taxon>
        <taxon>Pleosporomycetidae</taxon>
        <taxon>Aulographales</taxon>
        <taxon>Aulographaceae</taxon>
    </lineage>
</organism>